<dbReference type="PANTHER" id="PTHR23501">
    <property type="entry name" value="MAJOR FACILITATOR SUPERFAMILY"/>
    <property type="match status" value="1"/>
</dbReference>
<dbReference type="Proteomes" id="UP000799118">
    <property type="component" value="Unassembled WGS sequence"/>
</dbReference>
<keyword evidence="2 5" id="KW-0812">Transmembrane</keyword>
<comment type="subcellular location">
    <subcellularLocation>
        <location evidence="1">Membrane</location>
        <topology evidence="1">Multi-pass membrane protein</topology>
    </subcellularLocation>
</comment>
<proteinExistence type="predicted"/>
<dbReference type="EMBL" id="ML769452">
    <property type="protein sequence ID" value="KAE9400875.1"/>
    <property type="molecule type" value="Genomic_DNA"/>
</dbReference>
<feature type="transmembrane region" description="Helical" evidence="5">
    <location>
        <begin position="98"/>
        <end position="117"/>
    </location>
</feature>
<evidence type="ECO:0000313" key="6">
    <source>
        <dbReference type="EMBL" id="KAE9400875.1"/>
    </source>
</evidence>
<dbReference type="InterPro" id="IPR011701">
    <property type="entry name" value="MFS"/>
</dbReference>
<dbReference type="Pfam" id="PF07690">
    <property type="entry name" value="MFS_1"/>
    <property type="match status" value="1"/>
</dbReference>
<feature type="transmembrane region" description="Helical" evidence="5">
    <location>
        <begin position="38"/>
        <end position="59"/>
    </location>
</feature>
<protein>
    <submittedName>
        <fullName evidence="6">MFS general substrate transporter</fullName>
    </submittedName>
</protein>
<organism evidence="6 7">
    <name type="scientific">Gymnopus androsaceus JB14</name>
    <dbReference type="NCBI Taxonomy" id="1447944"/>
    <lineage>
        <taxon>Eukaryota</taxon>
        <taxon>Fungi</taxon>
        <taxon>Dikarya</taxon>
        <taxon>Basidiomycota</taxon>
        <taxon>Agaricomycotina</taxon>
        <taxon>Agaricomycetes</taxon>
        <taxon>Agaricomycetidae</taxon>
        <taxon>Agaricales</taxon>
        <taxon>Marasmiineae</taxon>
        <taxon>Omphalotaceae</taxon>
        <taxon>Gymnopus</taxon>
    </lineage>
</organism>
<evidence type="ECO:0000256" key="4">
    <source>
        <dbReference type="ARBA" id="ARBA00023136"/>
    </source>
</evidence>
<feature type="transmembrane region" description="Helical" evidence="5">
    <location>
        <begin position="138"/>
        <end position="159"/>
    </location>
</feature>
<keyword evidence="3 5" id="KW-1133">Transmembrane helix</keyword>
<evidence type="ECO:0000256" key="3">
    <source>
        <dbReference type="ARBA" id="ARBA00022989"/>
    </source>
</evidence>
<dbReference type="Gene3D" id="1.20.1250.20">
    <property type="entry name" value="MFS general substrate transporter like domains"/>
    <property type="match status" value="1"/>
</dbReference>
<dbReference type="PANTHER" id="PTHR23501:SF198">
    <property type="entry name" value="AZOLE RESISTANCE PROTEIN 1-RELATED"/>
    <property type="match status" value="1"/>
</dbReference>
<dbReference type="InterPro" id="IPR036259">
    <property type="entry name" value="MFS_trans_sf"/>
</dbReference>
<dbReference type="GO" id="GO:0005886">
    <property type="term" value="C:plasma membrane"/>
    <property type="evidence" value="ECO:0007669"/>
    <property type="project" value="TreeGrafter"/>
</dbReference>
<reference evidence="6" key="1">
    <citation type="journal article" date="2019" name="Environ. Microbiol.">
        <title>Fungal ecological strategies reflected in gene transcription - a case study of two litter decomposers.</title>
        <authorList>
            <person name="Barbi F."/>
            <person name="Kohler A."/>
            <person name="Barry K."/>
            <person name="Baskaran P."/>
            <person name="Daum C."/>
            <person name="Fauchery L."/>
            <person name="Ihrmark K."/>
            <person name="Kuo A."/>
            <person name="LaButti K."/>
            <person name="Lipzen A."/>
            <person name="Morin E."/>
            <person name="Grigoriev I.V."/>
            <person name="Henrissat B."/>
            <person name="Lindahl B."/>
            <person name="Martin F."/>
        </authorList>
    </citation>
    <scope>NUCLEOTIDE SEQUENCE</scope>
    <source>
        <strain evidence="6">JB14</strain>
    </source>
</reference>
<feature type="transmembrane region" description="Helical" evidence="5">
    <location>
        <begin position="165"/>
        <end position="183"/>
    </location>
</feature>
<dbReference type="AlphaFoldDB" id="A0A6A4HWA9"/>
<gene>
    <name evidence="6" type="ORF">BT96DRAFT_965135</name>
</gene>
<name>A0A6A4HWA9_9AGAR</name>
<dbReference type="SUPFAM" id="SSF103473">
    <property type="entry name" value="MFS general substrate transporter"/>
    <property type="match status" value="1"/>
</dbReference>
<evidence type="ECO:0000256" key="2">
    <source>
        <dbReference type="ARBA" id="ARBA00022692"/>
    </source>
</evidence>
<sequence>MAASIVGLWTSIICHSNVLDRFISVLAMTPFQPTLGKVYTMSLYLFPLVVFGSIVGASAPHSSVLVVGRAMAGLGGTAIFAGGMSIITDIIPRKQHPLHISILQSMFGSANMIGPLLGGLFTDKISWRWCFWQKILQLDILGSILLITSVVCLLLALNWGGTNYSWKNAIIISLVVSSAVLTCKGVSAIGSGVRFLPYSITATLSTILLGAFISSTGLFAPVMLIGPVLFTIGSGLIASLQLNTSTARWIGYQVITGAGAGAGVQTPYIAVQAAVESGDVHTANAIIMFMTGLGGALSVSVGQNIFATVLLQEIPKCTTLELSRTEILNLGATQIRDSIPPDQLEGILEAFAHALDKTFLGIPVFSGAVCILLAFSFGIQKET</sequence>
<evidence type="ECO:0000256" key="5">
    <source>
        <dbReference type="SAM" id="Phobius"/>
    </source>
</evidence>
<feature type="transmembrane region" description="Helical" evidence="5">
    <location>
        <begin position="359"/>
        <end position="379"/>
    </location>
</feature>
<feature type="transmembrane region" description="Helical" evidence="5">
    <location>
        <begin position="71"/>
        <end position="92"/>
    </location>
</feature>
<evidence type="ECO:0000313" key="7">
    <source>
        <dbReference type="Proteomes" id="UP000799118"/>
    </source>
</evidence>
<keyword evidence="7" id="KW-1185">Reference proteome</keyword>
<keyword evidence="4 5" id="KW-0472">Membrane</keyword>
<dbReference type="OrthoDB" id="10021397at2759"/>
<evidence type="ECO:0000256" key="1">
    <source>
        <dbReference type="ARBA" id="ARBA00004141"/>
    </source>
</evidence>
<accession>A0A6A4HWA9</accession>
<dbReference type="GO" id="GO:0022857">
    <property type="term" value="F:transmembrane transporter activity"/>
    <property type="evidence" value="ECO:0007669"/>
    <property type="project" value="InterPro"/>
</dbReference>